<evidence type="ECO:0000313" key="8">
    <source>
        <dbReference type="EMBL" id="MXO84812.1"/>
    </source>
</evidence>
<dbReference type="AlphaFoldDB" id="A0A844ZC19"/>
<dbReference type="GO" id="GO:0016020">
    <property type="term" value="C:membrane"/>
    <property type="evidence" value="ECO:0007669"/>
    <property type="project" value="UniProtKB-SubCell"/>
</dbReference>
<dbReference type="OrthoDB" id="5171662at2"/>
<feature type="transmembrane region" description="Helical" evidence="6">
    <location>
        <begin position="144"/>
        <end position="162"/>
    </location>
</feature>
<feature type="transmembrane region" description="Helical" evidence="6">
    <location>
        <begin position="286"/>
        <end position="304"/>
    </location>
</feature>
<evidence type="ECO:0000256" key="1">
    <source>
        <dbReference type="ARBA" id="ARBA00004141"/>
    </source>
</evidence>
<feature type="region of interest" description="Disordered" evidence="5">
    <location>
        <begin position="318"/>
        <end position="338"/>
    </location>
</feature>
<sequence length="338" mass="36840">MTQSQKPTWLRFELPVEVVLALAFLTVTLAVGLLSGLPFSLPNSERASFVGIHYLYPLIAIAIWGVTIMFSPERKVSSVFFTALPAYALVLVCHFNLKLWIPHLNGALWDDFFWRTDEAVRPVVDAAMAIRSALDSVIALDGNFYMIGFIAMFYLVFIFVSFRRSEDFRELMVAIICLQILGSIGYLLTPALGPFLYEVGVEPLSTDAQRGMLGSWEANVAGGAAWLADQGGRQLTVGLAAMPSLHTGASFLFLMFAAKRSPVLTGLLTPLFLFITIDAVANRWHYVIDLPVGIGCALLALYLARRFAGEEASASTSTLIEQNDVGQPAPVPENAGAA</sequence>
<dbReference type="InterPro" id="IPR052185">
    <property type="entry name" value="IPC_Synthase-Related"/>
</dbReference>
<dbReference type="Pfam" id="PF14378">
    <property type="entry name" value="PAP2_3"/>
    <property type="match status" value="1"/>
</dbReference>
<name>A0A844ZC19_9SPHN</name>
<evidence type="ECO:0000259" key="7">
    <source>
        <dbReference type="Pfam" id="PF14378"/>
    </source>
</evidence>
<evidence type="ECO:0000256" key="4">
    <source>
        <dbReference type="ARBA" id="ARBA00023136"/>
    </source>
</evidence>
<keyword evidence="9" id="KW-1185">Reference proteome</keyword>
<dbReference type="EMBL" id="WTYW01000001">
    <property type="protein sequence ID" value="MXO84812.1"/>
    <property type="molecule type" value="Genomic_DNA"/>
</dbReference>
<gene>
    <name evidence="8" type="ORF">GRI38_02030</name>
</gene>
<feature type="transmembrane region" description="Helical" evidence="6">
    <location>
        <begin position="12"/>
        <end position="34"/>
    </location>
</feature>
<protein>
    <submittedName>
        <fullName evidence="8">Inositol phosphorylceramide synthase</fullName>
    </submittedName>
</protein>
<evidence type="ECO:0000256" key="6">
    <source>
        <dbReference type="SAM" id="Phobius"/>
    </source>
</evidence>
<dbReference type="RefSeq" id="WP_160681321.1">
    <property type="nucleotide sequence ID" value="NZ_WTYW01000001.1"/>
</dbReference>
<keyword evidence="3 6" id="KW-1133">Transmembrane helix</keyword>
<feature type="domain" description="Inositolphosphotransferase Aur1/Ipt1" evidence="7">
    <location>
        <begin position="144"/>
        <end position="303"/>
    </location>
</feature>
<proteinExistence type="predicted"/>
<comment type="caution">
    <text evidence="8">The sequence shown here is derived from an EMBL/GenBank/DDBJ whole genome shotgun (WGS) entry which is preliminary data.</text>
</comment>
<accession>A0A844ZC19</accession>
<evidence type="ECO:0000256" key="3">
    <source>
        <dbReference type="ARBA" id="ARBA00022989"/>
    </source>
</evidence>
<feature type="transmembrane region" description="Helical" evidence="6">
    <location>
        <begin position="171"/>
        <end position="189"/>
    </location>
</feature>
<evidence type="ECO:0000313" key="9">
    <source>
        <dbReference type="Proteomes" id="UP000433104"/>
    </source>
</evidence>
<dbReference type="Gene3D" id="1.20.144.10">
    <property type="entry name" value="Phosphatidic acid phosphatase type 2/haloperoxidase"/>
    <property type="match status" value="1"/>
</dbReference>
<evidence type="ECO:0000256" key="5">
    <source>
        <dbReference type="SAM" id="MobiDB-lite"/>
    </source>
</evidence>
<feature type="transmembrane region" description="Helical" evidence="6">
    <location>
        <begin position="79"/>
        <end position="101"/>
    </location>
</feature>
<feature type="transmembrane region" description="Helical" evidence="6">
    <location>
        <begin position="263"/>
        <end position="280"/>
    </location>
</feature>
<feature type="transmembrane region" description="Helical" evidence="6">
    <location>
        <begin position="54"/>
        <end position="72"/>
    </location>
</feature>
<feature type="transmembrane region" description="Helical" evidence="6">
    <location>
        <begin position="235"/>
        <end position="256"/>
    </location>
</feature>
<dbReference type="InterPro" id="IPR026841">
    <property type="entry name" value="Aur1/Ipt1"/>
</dbReference>
<evidence type="ECO:0000256" key="2">
    <source>
        <dbReference type="ARBA" id="ARBA00022692"/>
    </source>
</evidence>
<dbReference type="Proteomes" id="UP000433104">
    <property type="component" value="Unassembled WGS sequence"/>
</dbReference>
<reference evidence="8 9" key="1">
    <citation type="submission" date="2019-12" db="EMBL/GenBank/DDBJ databases">
        <title>Genomic-based taxomic classification of the family Erythrobacteraceae.</title>
        <authorList>
            <person name="Xu L."/>
        </authorList>
    </citation>
    <scope>NUCLEOTIDE SEQUENCE [LARGE SCALE GENOMIC DNA]</scope>
    <source>
        <strain evidence="8 9">MCCC 1A09962</strain>
    </source>
</reference>
<dbReference type="PANTHER" id="PTHR31310">
    <property type="match status" value="1"/>
</dbReference>
<keyword evidence="2 6" id="KW-0812">Transmembrane</keyword>
<organism evidence="8 9">
    <name type="scientific">Parapontixanthobacter aurantiacus</name>
    <dbReference type="NCBI Taxonomy" id="1463599"/>
    <lineage>
        <taxon>Bacteria</taxon>
        <taxon>Pseudomonadati</taxon>
        <taxon>Pseudomonadota</taxon>
        <taxon>Alphaproteobacteria</taxon>
        <taxon>Sphingomonadales</taxon>
        <taxon>Erythrobacteraceae</taxon>
        <taxon>Parapontixanthobacter</taxon>
    </lineage>
</organism>
<comment type="subcellular location">
    <subcellularLocation>
        <location evidence="1">Membrane</location>
        <topology evidence="1">Multi-pass membrane protein</topology>
    </subcellularLocation>
</comment>
<dbReference type="PANTHER" id="PTHR31310:SF7">
    <property type="entry name" value="PA-PHOSPHATASE RELATED-FAMILY PROTEIN DDB_G0268928"/>
    <property type="match status" value="1"/>
</dbReference>
<keyword evidence="4 6" id="KW-0472">Membrane</keyword>